<evidence type="ECO:0000256" key="1">
    <source>
        <dbReference type="SAM" id="MobiDB-lite"/>
    </source>
</evidence>
<protein>
    <submittedName>
        <fullName evidence="2">Uncharacterized protein</fullName>
    </submittedName>
</protein>
<gene>
    <name evidence="2" type="ORF">Naga_101623g1</name>
</gene>
<evidence type="ECO:0000313" key="3">
    <source>
        <dbReference type="Proteomes" id="UP000019335"/>
    </source>
</evidence>
<reference evidence="2 3" key="1">
    <citation type="journal article" date="2014" name="Mol. Plant">
        <title>Chromosome Scale Genome Assembly and Transcriptome Profiling of Nannochloropsis gaditana in Nitrogen Depletion.</title>
        <authorList>
            <person name="Corteggiani Carpinelli E."/>
            <person name="Telatin A."/>
            <person name="Vitulo N."/>
            <person name="Forcato C."/>
            <person name="D'Angelo M."/>
            <person name="Schiavon R."/>
            <person name="Vezzi A."/>
            <person name="Giacometti G.M."/>
            <person name="Morosinotto T."/>
            <person name="Valle G."/>
        </authorList>
    </citation>
    <scope>NUCLEOTIDE SEQUENCE [LARGE SCALE GENOMIC DNA]</scope>
    <source>
        <strain evidence="2 3">B-31</strain>
    </source>
</reference>
<organism evidence="2 3">
    <name type="scientific">Nannochloropsis gaditana</name>
    <dbReference type="NCBI Taxonomy" id="72520"/>
    <lineage>
        <taxon>Eukaryota</taxon>
        <taxon>Sar</taxon>
        <taxon>Stramenopiles</taxon>
        <taxon>Ochrophyta</taxon>
        <taxon>Eustigmatophyceae</taxon>
        <taxon>Eustigmatales</taxon>
        <taxon>Monodopsidaceae</taxon>
        <taxon>Nannochloropsis</taxon>
    </lineage>
</organism>
<dbReference type="Proteomes" id="UP000019335">
    <property type="component" value="Chromosome 12"/>
</dbReference>
<proteinExistence type="predicted"/>
<feature type="non-terminal residue" evidence="2">
    <location>
        <position position="1"/>
    </location>
</feature>
<name>W7TWV6_9STRA</name>
<feature type="region of interest" description="Disordered" evidence="1">
    <location>
        <begin position="71"/>
        <end position="102"/>
    </location>
</feature>
<dbReference type="AlphaFoldDB" id="W7TWV6"/>
<feature type="compositionally biased region" description="Basic and acidic residues" evidence="1">
    <location>
        <begin position="89"/>
        <end position="102"/>
    </location>
</feature>
<evidence type="ECO:0000313" key="2">
    <source>
        <dbReference type="EMBL" id="EWM24854.1"/>
    </source>
</evidence>
<feature type="compositionally biased region" description="Gly residues" evidence="1">
    <location>
        <begin position="77"/>
        <end position="88"/>
    </location>
</feature>
<sequence length="227" mass="23723">FFLQTTRREPLRPYLLCKVRGIRRAQQALQEATAGGTGCAPNSREEKRARCARAMPAWARGRVGKGEALPVFDLRGGTRGGAGGGGEGGKGEDEGKEGGKDGGKVEEEILRAVCQYVVSPLSPGGEGGGEGGTEEKGGGVQGKAKAGRTSSVFSRRPNSRRPRRIISFKKLASEGKNAAEAMGEEGMEGGGMTEAVFEELMMLLAPAWDPARREGGREGGGGMDVGE</sequence>
<keyword evidence="3" id="KW-1185">Reference proteome</keyword>
<accession>W7TWV6</accession>
<comment type="caution">
    <text evidence="2">The sequence shown here is derived from an EMBL/GenBank/DDBJ whole genome shotgun (WGS) entry which is preliminary data.</text>
</comment>
<feature type="region of interest" description="Disordered" evidence="1">
    <location>
        <begin position="120"/>
        <end position="164"/>
    </location>
</feature>
<dbReference type="EMBL" id="AZIL01001092">
    <property type="protein sequence ID" value="EWM24854.1"/>
    <property type="molecule type" value="Genomic_DNA"/>
</dbReference>